<dbReference type="InterPro" id="IPR036116">
    <property type="entry name" value="FN3_sf"/>
</dbReference>
<proteinExistence type="predicted"/>
<dbReference type="EMBL" id="CAIIXF020000011">
    <property type="protein sequence ID" value="CAH1799217.1"/>
    <property type="molecule type" value="Genomic_DNA"/>
</dbReference>
<name>A0A8S4PZS2_OWEFU</name>
<feature type="non-terminal residue" evidence="2">
    <location>
        <position position="102"/>
    </location>
</feature>
<protein>
    <recommendedName>
        <fullName evidence="1">Fibronectin type-III domain-containing protein</fullName>
    </recommendedName>
</protein>
<dbReference type="OrthoDB" id="10001713at2759"/>
<dbReference type="AlphaFoldDB" id="A0A8S4PZS2"/>
<gene>
    <name evidence="2" type="ORF">OFUS_LOCUS23259</name>
</gene>
<feature type="domain" description="Fibronectin type-III" evidence="1">
    <location>
        <begin position="1"/>
        <end position="102"/>
    </location>
</feature>
<dbReference type="Gene3D" id="2.60.40.10">
    <property type="entry name" value="Immunoglobulins"/>
    <property type="match status" value="1"/>
</dbReference>
<dbReference type="InterPro" id="IPR003961">
    <property type="entry name" value="FN3_dom"/>
</dbReference>
<dbReference type="PROSITE" id="PS50853">
    <property type="entry name" value="FN3"/>
    <property type="match status" value="1"/>
</dbReference>
<dbReference type="Proteomes" id="UP000749559">
    <property type="component" value="Unassembled WGS sequence"/>
</dbReference>
<evidence type="ECO:0000259" key="1">
    <source>
        <dbReference type="PROSITE" id="PS50853"/>
    </source>
</evidence>
<comment type="caution">
    <text evidence="2">The sequence shown here is derived from an EMBL/GenBank/DDBJ whole genome shotgun (WGS) entry which is preliminary data.</text>
</comment>
<evidence type="ECO:0000313" key="3">
    <source>
        <dbReference type="Proteomes" id="UP000749559"/>
    </source>
</evidence>
<dbReference type="InterPro" id="IPR013783">
    <property type="entry name" value="Ig-like_fold"/>
</dbReference>
<accession>A0A8S4PZS2</accession>
<sequence length="102" mass="11177">PEDVPLSIKAFPDKYSVKMSFTFPAISNGVITMAESHITRNNEEVVFQNHTIGFAQTFTNQNGQASVVNLQPFTNYSIKLRICTSVGSGPWGDTLHTATLEA</sequence>
<dbReference type="SUPFAM" id="SSF49265">
    <property type="entry name" value="Fibronectin type III"/>
    <property type="match status" value="1"/>
</dbReference>
<organism evidence="2 3">
    <name type="scientific">Owenia fusiformis</name>
    <name type="common">Polychaete worm</name>
    <dbReference type="NCBI Taxonomy" id="6347"/>
    <lineage>
        <taxon>Eukaryota</taxon>
        <taxon>Metazoa</taxon>
        <taxon>Spiralia</taxon>
        <taxon>Lophotrochozoa</taxon>
        <taxon>Annelida</taxon>
        <taxon>Polychaeta</taxon>
        <taxon>Sedentaria</taxon>
        <taxon>Canalipalpata</taxon>
        <taxon>Sabellida</taxon>
        <taxon>Oweniida</taxon>
        <taxon>Oweniidae</taxon>
        <taxon>Owenia</taxon>
    </lineage>
</organism>
<reference evidence="2" key="1">
    <citation type="submission" date="2022-03" db="EMBL/GenBank/DDBJ databases">
        <authorList>
            <person name="Martin C."/>
        </authorList>
    </citation>
    <scope>NUCLEOTIDE SEQUENCE</scope>
</reference>
<evidence type="ECO:0000313" key="2">
    <source>
        <dbReference type="EMBL" id="CAH1799217.1"/>
    </source>
</evidence>
<feature type="non-terminal residue" evidence="2">
    <location>
        <position position="1"/>
    </location>
</feature>
<keyword evidence="3" id="KW-1185">Reference proteome</keyword>